<dbReference type="Proteomes" id="UP000092247">
    <property type="component" value="Unassembled WGS sequence"/>
</dbReference>
<dbReference type="InterPro" id="IPR008523">
    <property type="entry name" value="DUF805"/>
</dbReference>
<evidence type="ECO:0000313" key="2">
    <source>
        <dbReference type="EMBL" id="OBU09362.1"/>
    </source>
</evidence>
<dbReference type="PANTHER" id="PTHR34980">
    <property type="entry name" value="INNER MEMBRANE PROTEIN-RELATED-RELATED"/>
    <property type="match status" value="1"/>
</dbReference>
<dbReference type="AlphaFoldDB" id="A0A1B8HJX6"/>
<reference evidence="2 4" key="1">
    <citation type="submission" date="2016-06" db="EMBL/GenBank/DDBJ databases">
        <authorList>
            <person name="Kjaerup R.B."/>
            <person name="Dalgaard T.S."/>
            <person name="Juul-Madsen H.R."/>
        </authorList>
    </citation>
    <scope>NUCLEOTIDE SEQUENCE [LARGE SCALE GENOMIC DNA]</scope>
    <source>
        <strain evidence="3">GCSL-Mp20</strain>
        <strain evidence="2 4">GCSL-Mp3</strain>
    </source>
</reference>
<dbReference type="EMBL" id="LZEY01000011">
    <property type="protein sequence ID" value="OBU11861.1"/>
    <property type="molecule type" value="Genomic_DNA"/>
</dbReference>
<gene>
    <name evidence="2" type="ORF">AYY17_19150</name>
    <name evidence="3" type="ORF">AYY18_18015</name>
</gene>
<keyword evidence="1" id="KW-0472">Membrane</keyword>
<dbReference type="RefSeq" id="WP_067400941.1">
    <property type="nucleotide sequence ID" value="NZ_CBCPID010000010.1"/>
</dbReference>
<proteinExistence type="predicted"/>
<dbReference type="EMBL" id="LZEX01000011">
    <property type="protein sequence ID" value="OBU09362.1"/>
    <property type="molecule type" value="Genomic_DNA"/>
</dbReference>
<evidence type="ECO:0000256" key="1">
    <source>
        <dbReference type="SAM" id="Phobius"/>
    </source>
</evidence>
<name>A0A1B8HJX6_9GAMM</name>
<feature type="transmembrane region" description="Helical" evidence="1">
    <location>
        <begin position="46"/>
        <end position="63"/>
    </location>
</feature>
<evidence type="ECO:0008006" key="6">
    <source>
        <dbReference type="Google" id="ProtNLM"/>
    </source>
</evidence>
<reference evidence="5" key="2">
    <citation type="submission" date="2016-06" db="EMBL/GenBank/DDBJ databases">
        <authorList>
            <person name="Butler K."/>
        </authorList>
    </citation>
    <scope>NUCLEOTIDE SEQUENCE [LARGE SCALE GENOMIC DNA]</scope>
    <source>
        <strain evidence="5">GCSL-Mp20</strain>
    </source>
</reference>
<feature type="transmembrane region" description="Helical" evidence="1">
    <location>
        <begin position="99"/>
        <end position="120"/>
    </location>
</feature>
<dbReference type="PANTHER" id="PTHR34980:SF1">
    <property type="entry name" value="INNER MEMBRANE PROTEIN"/>
    <property type="match status" value="1"/>
</dbReference>
<evidence type="ECO:0000313" key="3">
    <source>
        <dbReference type="EMBL" id="OBU11861.1"/>
    </source>
</evidence>
<protein>
    <recommendedName>
        <fullName evidence="6">DUF805 domain-containing protein</fullName>
    </recommendedName>
</protein>
<dbReference type="Proteomes" id="UP000092377">
    <property type="component" value="Unassembled WGS sequence"/>
</dbReference>
<dbReference type="Pfam" id="PF05656">
    <property type="entry name" value="DUF805"/>
    <property type="match status" value="1"/>
</dbReference>
<organism evidence="2 4">
    <name type="scientific">Morganella psychrotolerans</name>
    <dbReference type="NCBI Taxonomy" id="368603"/>
    <lineage>
        <taxon>Bacteria</taxon>
        <taxon>Pseudomonadati</taxon>
        <taxon>Pseudomonadota</taxon>
        <taxon>Gammaproteobacteria</taxon>
        <taxon>Enterobacterales</taxon>
        <taxon>Morganellaceae</taxon>
        <taxon>Morganella</taxon>
    </lineage>
</organism>
<feature type="transmembrane region" description="Helical" evidence="1">
    <location>
        <begin position="18"/>
        <end position="40"/>
    </location>
</feature>
<comment type="caution">
    <text evidence="2">The sequence shown here is derived from an EMBL/GenBank/DDBJ whole genome shotgun (WGS) entry which is preliminary data.</text>
</comment>
<feature type="transmembrane region" description="Helical" evidence="1">
    <location>
        <begin position="75"/>
        <end position="93"/>
    </location>
</feature>
<sequence length="142" mass="15982">MTLQQWAFSFHGRISRKAFWAGIGLCGAVLFLLMSAQGLFQLPVEIIMVPVVIVLYPAAAIFTKRLHDRNKRGGWSLLLLVAWGLTTPDWSIAGDFMQWALGRFLPVFIVMMMVLDCGVFKSVDEGNRFGEETDSVDKIDNR</sequence>
<accession>A0A1B8HJX6</accession>
<dbReference type="GO" id="GO:0005886">
    <property type="term" value="C:plasma membrane"/>
    <property type="evidence" value="ECO:0007669"/>
    <property type="project" value="TreeGrafter"/>
</dbReference>
<keyword evidence="1" id="KW-1133">Transmembrane helix</keyword>
<dbReference type="STRING" id="368603.AYY16_14575"/>
<keyword evidence="1" id="KW-0812">Transmembrane</keyword>
<keyword evidence="5" id="KW-1185">Reference proteome</keyword>
<dbReference type="OrthoDB" id="9812349at2"/>
<evidence type="ECO:0000313" key="5">
    <source>
        <dbReference type="Proteomes" id="UP000092377"/>
    </source>
</evidence>
<evidence type="ECO:0000313" key="4">
    <source>
        <dbReference type="Proteomes" id="UP000092247"/>
    </source>
</evidence>